<evidence type="ECO:0000313" key="2">
    <source>
        <dbReference type="Proteomes" id="UP000001628"/>
    </source>
</evidence>
<dbReference type="RefSeq" id="XP_010756649.1">
    <property type="nucleotide sequence ID" value="XM_010758347.1"/>
</dbReference>
<reference evidence="1 2" key="1">
    <citation type="journal article" date="2011" name="PLoS Genet.">
        <title>Comparative genomic analysis of human fungal pathogens causing paracoccidioidomycosis.</title>
        <authorList>
            <person name="Desjardins C.A."/>
            <person name="Champion M.D."/>
            <person name="Holder J.W."/>
            <person name="Muszewska A."/>
            <person name="Goldberg J."/>
            <person name="Bailao A.M."/>
            <person name="Brigido M.M."/>
            <person name="Ferreira M.E."/>
            <person name="Garcia A.M."/>
            <person name="Grynberg M."/>
            <person name="Gujja S."/>
            <person name="Heiman D.I."/>
            <person name="Henn M.R."/>
            <person name="Kodira C.D."/>
            <person name="Leon-Narvaez H."/>
            <person name="Longo L.V."/>
            <person name="Ma L.J."/>
            <person name="Malavazi I."/>
            <person name="Matsuo A.L."/>
            <person name="Morais F.V."/>
            <person name="Pereira M."/>
            <person name="Rodriguez-Brito S."/>
            <person name="Sakthikumar S."/>
            <person name="Salem-Izacc S.M."/>
            <person name="Sykes S.M."/>
            <person name="Teixeira M.M."/>
            <person name="Vallejo M.C."/>
            <person name="Walter M.E."/>
            <person name="Yandava C."/>
            <person name="Young S."/>
            <person name="Zeng Q."/>
            <person name="Zucker J."/>
            <person name="Felipe M.S."/>
            <person name="Goldman G.H."/>
            <person name="Haas B.J."/>
            <person name="McEwen J.G."/>
            <person name="Nino-Vega G."/>
            <person name="Puccia R."/>
            <person name="San-Blas G."/>
            <person name="Soares C.M."/>
            <person name="Birren B.W."/>
            <person name="Cuomo C.A."/>
        </authorList>
    </citation>
    <scope>NUCLEOTIDE SEQUENCE [LARGE SCALE GENOMIC DNA]</scope>
    <source>
        <strain evidence="1 2">Pb18</strain>
    </source>
</reference>
<dbReference type="eggNOG" id="ENOG502T6AE">
    <property type="taxonomic scope" value="Eukaryota"/>
</dbReference>
<evidence type="ECO:0000313" key="1">
    <source>
        <dbReference type="EMBL" id="KGM92596.1"/>
    </source>
</evidence>
<name>A0A0A0HWZ7_PARBD</name>
<dbReference type="HOGENOM" id="CLU_1750261_0_0_1"/>
<dbReference type="AlphaFoldDB" id="A0A0A0HWZ7"/>
<dbReference type="InParanoid" id="A0A0A0HWZ7"/>
<sequence>MEKEEHQILRESLRTQFTRSNILTNVVLCYPRSRPSRNSSSRSIFHSIRKSQTLEALASLCCFDAKRKGKTEPVSLSYDCGKYLNNFDTNLSKHRCWRDGDREGNYRTKEGRGGIVMKGYKQARKITGIEWEDESSFLKSEYLGYSNGT</sequence>
<accession>A0A0A0HWZ7</accession>
<dbReference type="KEGG" id="pbn:PADG_11043"/>
<dbReference type="EMBL" id="KN275957">
    <property type="protein sequence ID" value="KGM92596.1"/>
    <property type="molecule type" value="Genomic_DNA"/>
</dbReference>
<dbReference type="VEuPathDB" id="FungiDB:PADG_11043"/>
<proteinExistence type="predicted"/>
<dbReference type="Proteomes" id="UP000001628">
    <property type="component" value="Unassembled WGS sequence"/>
</dbReference>
<keyword evidence="2" id="KW-1185">Reference proteome</keyword>
<dbReference type="GeneID" id="22586940"/>
<gene>
    <name evidence="1" type="ORF">PADG_11043</name>
</gene>
<organism evidence="1 2">
    <name type="scientific">Paracoccidioides brasiliensis (strain Pb18)</name>
    <dbReference type="NCBI Taxonomy" id="502780"/>
    <lineage>
        <taxon>Eukaryota</taxon>
        <taxon>Fungi</taxon>
        <taxon>Dikarya</taxon>
        <taxon>Ascomycota</taxon>
        <taxon>Pezizomycotina</taxon>
        <taxon>Eurotiomycetes</taxon>
        <taxon>Eurotiomycetidae</taxon>
        <taxon>Onygenales</taxon>
        <taxon>Ajellomycetaceae</taxon>
        <taxon>Paracoccidioides</taxon>
    </lineage>
</organism>
<protein>
    <submittedName>
        <fullName evidence="1">Uncharacterized protein</fullName>
    </submittedName>
</protein>